<evidence type="ECO:0000313" key="1">
    <source>
        <dbReference type="EMBL" id="SGY16101.1"/>
    </source>
</evidence>
<name>A0A2X0LS86_9BASI</name>
<dbReference type="Proteomes" id="UP000249464">
    <property type="component" value="Unassembled WGS sequence"/>
</dbReference>
<dbReference type="EMBL" id="FQNC01000014">
    <property type="protein sequence ID" value="SGY16101.1"/>
    <property type="molecule type" value="Genomic_DNA"/>
</dbReference>
<reference evidence="1 2" key="1">
    <citation type="submission" date="2016-11" db="EMBL/GenBank/DDBJ databases">
        <authorList>
            <person name="Jaros S."/>
            <person name="Januszkiewicz K."/>
            <person name="Wedrychowicz H."/>
        </authorList>
    </citation>
    <scope>NUCLEOTIDE SEQUENCE [LARGE SCALE GENOMIC DNA]</scope>
</reference>
<sequence>MRSKIGDFPGFYLRASGWAFMGPGESVKRRSESKCSKDRQNAIQQTLPPLAFARLADFFVGPCRGGKLPSKPVQKVMIICPYSAPSRKIGTGVVQ</sequence>
<proteinExistence type="predicted"/>
<organism evidence="1 2">
    <name type="scientific">Microbotryum silenes-dioicae</name>
    <dbReference type="NCBI Taxonomy" id="796604"/>
    <lineage>
        <taxon>Eukaryota</taxon>
        <taxon>Fungi</taxon>
        <taxon>Dikarya</taxon>
        <taxon>Basidiomycota</taxon>
        <taxon>Pucciniomycotina</taxon>
        <taxon>Microbotryomycetes</taxon>
        <taxon>Microbotryales</taxon>
        <taxon>Microbotryaceae</taxon>
        <taxon>Microbotryum</taxon>
    </lineage>
</organism>
<dbReference type="AlphaFoldDB" id="A0A2X0LS86"/>
<protein>
    <submittedName>
        <fullName evidence="1">BQ5605_C012g06758 protein</fullName>
    </submittedName>
</protein>
<evidence type="ECO:0000313" key="2">
    <source>
        <dbReference type="Proteomes" id="UP000249464"/>
    </source>
</evidence>
<gene>
    <name evidence="1" type="primary">BQ5605_C012g06758</name>
    <name evidence="1" type="ORF">BQ5605_C012G06758</name>
</gene>
<accession>A0A2X0LS86</accession>
<keyword evidence="2" id="KW-1185">Reference proteome</keyword>